<organism evidence="1 2">
    <name type="scientific">Globodera rostochiensis</name>
    <name type="common">Golden nematode worm</name>
    <name type="synonym">Heterodera rostochiensis</name>
    <dbReference type="NCBI Taxonomy" id="31243"/>
    <lineage>
        <taxon>Eukaryota</taxon>
        <taxon>Metazoa</taxon>
        <taxon>Ecdysozoa</taxon>
        <taxon>Nematoda</taxon>
        <taxon>Chromadorea</taxon>
        <taxon>Rhabditida</taxon>
        <taxon>Tylenchina</taxon>
        <taxon>Tylenchomorpha</taxon>
        <taxon>Tylenchoidea</taxon>
        <taxon>Heteroderidae</taxon>
        <taxon>Heteroderinae</taxon>
        <taxon>Globodera</taxon>
    </lineage>
</organism>
<evidence type="ECO:0000313" key="2">
    <source>
        <dbReference type="WBParaSite" id="Gr19_v10_g9774.t1"/>
    </source>
</evidence>
<keyword evidence="1" id="KW-1185">Reference proteome</keyword>
<dbReference type="WBParaSite" id="Gr19_v10_g9774.t1">
    <property type="protein sequence ID" value="Gr19_v10_g9774.t1"/>
    <property type="gene ID" value="Gr19_v10_g9774"/>
</dbReference>
<proteinExistence type="predicted"/>
<name>A0A914IFJ0_GLORO</name>
<reference evidence="2" key="1">
    <citation type="submission" date="2022-11" db="UniProtKB">
        <authorList>
            <consortium name="WormBaseParasite"/>
        </authorList>
    </citation>
    <scope>IDENTIFICATION</scope>
</reference>
<protein>
    <submittedName>
        <fullName evidence="2">Uncharacterized protein</fullName>
    </submittedName>
</protein>
<dbReference type="Proteomes" id="UP000887572">
    <property type="component" value="Unplaced"/>
</dbReference>
<dbReference type="AlphaFoldDB" id="A0A914IFJ0"/>
<evidence type="ECO:0000313" key="1">
    <source>
        <dbReference type="Proteomes" id="UP000887572"/>
    </source>
</evidence>
<accession>A0A914IFJ0</accession>
<sequence length="101" mass="11499">MLEGHDYALGKAGEENLVLFLLQSQKQLPQIHPRTFQQMLHSNPMPPIRLRAAACDIHKFIELSLLPLHLPFFSGFQLQKLPAFFAVFVLCLQVMNQALCV</sequence>